<reference evidence="2" key="1">
    <citation type="journal article" date="2012" name="MBio">
        <title>Comparative genome analysis of Trichophyton rubrum and related dermatophytes reveals candidate genes involved in infection.</title>
        <authorList>
            <person name="Martinez D.A."/>
            <person name="Oliver B.G."/>
            <person name="Graeser Y."/>
            <person name="Goldberg J.M."/>
            <person name="Li W."/>
            <person name="Martinez-Rossi N.M."/>
            <person name="Monod M."/>
            <person name="Shelest E."/>
            <person name="Barton R.C."/>
            <person name="Birch E."/>
            <person name="Brakhage A.A."/>
            <person name="Chen Z."/>
            <person name="Gurr S.J."/>
            <person name="Heiman D."/>
            <person name="Heitman J."/>
            <person name="Kosti I."/>
            <person name="Rossi A."/>
            <person name="Saif S."/>
            <person name="Samalova M."/>
            <person name="Saunders C.W."/>
            <person name="Shea T."/>
            <person name="Summerbell R.C."/>
            <person name="Xu J."/>
            <person name="Young S."/>
            <person name="Zeng Q."/>
            <person name="Birren B.W."/>
            <person name="Cuomo C.A."/>
            <person name="White T.C."/>
        </authorList>
    </citation>
    <scope>NUCLEOTIDE SEQUENCE [LARGE SCALE GENOMIC DNA]</scope>
    <source>
        <strain evidence="2">ATCC MYA-4604 / CBS 118893</strain>
    </source>
</reference>
<protein>
    <submittedName>
        <fullName evidence="1">Uncharacterized protein</fullName>
    </submittedName>
</protein>
<proteinExistence type="predicted"/>
<dbReference type="AlphaFoldDB" id="E4UU36"/>
<sequence length="112" mass="12507">MTLLGSVRQYQSINHPDVLVNSTWGLEYAGSSWNKLGRFNEKSGQETITRTSQVTLHSVVLKGGYKYALNNMDNDMINFLCNIAVNGSTAEDLPQDYTIFEVDKKSILQSEG</sequence>
<dbReference type="EMBL" id="DS989824">
    <property type="protein sequence ID" value="EFR01626.1"/>
    <property type="molecule type" value="Genomic_DNA"/>
</dbReference>
<dbReference type="VEuPathDB" id="FungiDB:MGYG_04629"/>
<dbReference type="InParanoid" id="E4UU36"/>
<dbReference type="HOGENOM" id="CLU_2145250_0_0_1"/>
<dbReference type="Proteomes" id="UP000002669">
    <property type="component" value="Unassembled WGS sequence"/>
</dbReference>
<accession>E4UU36</accession>
<name>E4UU36_ARTGP</name>
<keyword evidence="2" id="KW-1185">Reference proteome</keyword>
<gene>
    <name evidence="1" type="ORF">MGYG_04629</name>
</gene>
<organism evidence="2">
    <name type="scientific">Arthroderma gypseum (strain ATCC MYA-4604 / CBS 118893)</name>
    <name type="common">Microsporum gypseum</name>
    <dbReference type="NCBI Taxonomy" id="535722"/>
    <lineage>
        <taxon>Eukaryota</taxon>
        <taxon>Fungi</taxon>
        <taxon>Dikarya</taxon>
        <taxon>Ascomycota</taxon>
        <taxon>Pezizomycotina</taxon>
        <taxon>Eurotiomycetes</taxon>
        <taxon>Eurotiomycetidae</taxon>
        <taxon>Onygenales</taxon>
        <taxon>Arthrodermataceae</taxon>
        <taxon>Nannizzia</taxon>
    </lineage>
</organism>
<evidence type="ECO:0000313" key="2">
    <source>
        <dbReference type="Proteomes" id="UP000002669"/>
    </source>
</evidence>
<dbReference type="GeneID" id="10029750"/>
<dbReference type="RefSeq" id="XP_003174456.1">
    <property type="nucleotide sequence ID" value="XM_003174408.1"/>
</dbReference>
<evidence type="ECO:0000313" key="1">
    <source>
        <dbReference type="EMBL" id="EFR01626.1"/>
    </source>
</evidence>